<evidence type="ECO:0000313" key="2">
    <source>
        <dbReference type="Proteomes" id="UP000467700"/>
    </source>
</evidence>
<gene>
    <name evidence="1" type="ORF">AAE3_LOCUS12544</name>
</gene>
<dbReference type="Proteomes" id="UP000467700">
    <property type="component" value="Unassembled WGS sequence"/>
</dbReference>
<keyword evidence="2" id="KW-1185">Reference proteome</keyword>
<evidence type="ECO:0000313" key="1">
    <source>
        <dbReference type="EMBL" id="CAA7270567.1"/>
    </source>
</evidence>
<accession>A0A8S0WT58</accession>
<proteinExistence type="predicted"/>
<comment type="caution">
    <text evidence="1">The sequence shown here is derived from an EMBL/GenBank/DDBJ whole genome shotgun (WGS) entry which is preliminary data.</text>
</comment>
<organism evidence="1 2">
    <name type="scientific">Cyclocybe aegerita</name>
    <name type="common">Black poplar mushroom</name>
    <name type="synonym">Agrocybe aegerita</name>
    <dbReference type="NCBI Taxonomy" id="1973307"/>
    <lineage>
        <taxon>Eukaryota</taxon>
        <taxon>Fungi</taxon>
        <taxon>Dikarya</taxon>
        <taxon>Basidiomycota</taxon>
        <taxon>Agaricomycotina</taxon>
        <taxon>Agaricomycetes</taxon>
        <taxon>Agaricomycetidae</taxon>
        <taxon>Agaricales</taxon>
        <taxon>Agaricineae</taxon>
        <taxon>Bolbitiaceae</taxon>
        <taxon>Cyclocybe</taxon>
    </lineage>
</organism>
<sequence>MPHPIRVSHASSSSTSTSCVLYSLSPPLYVPTCPIVLFLSRRTLHRFDGRSLFHQTLLIVRHPTISFPSMSTGYLTSTSLSRGLSRYPTRKCLCERAQPLPIAVSSPSFSPDLFVILANDLHRPTIHISIGTADVERAKREAWRLKSAFPLPRRRVVVVVVVVISHACRSVFALLDAFPFTKPYLCHSHGTNFILNSCDSIADSYSGIENPHQHSIADDGGDAAGRSKTLGMKLSAMQPTRGGVGVIFSHDSFCDFLPFRNLYSHGLLGPTRWTTRDAVHSFIHADTIDYFVIYPPSISQTSPRIGHYTASSGSHKHLFGNNAVQSSRLGVAICLS</sequence>
<name>A0A8S0WT58_CYCAE</name>
<protein>
    <submittedName>
        <fullName evidence="1">Uncharacterized protein</fullName>
    </submittedName>
</protein>
<dbReference type="EMBL" id="CACVBS010000090">
    <property type="protein sequence ID" value="CAA7270567.1"/>
    <property type="molecule type" value="Genomic_DNA"/>
</dbReference>
<dbReference type="AlphaFoldDB" id="A0A8S0WT58"/>
<dbReference type="PROSITE" id="PS51257">
    <property type="entry name" value="PROKAR_LIPOPROTEIN"/>
    <property type="match status" value="1"/>
</dbReference>
<reference evidence="1 2" key="1">
    <citation type="submission" date="2020-01" db="EMBL/GenBank/DDBJ databases">
        <authorList>
            <person name="Gupta K D."/>
        </authorList>
    </citation>
    <scope>NUCLEOTIDE SEQUENCE [LARGE SCALE GENOMIC DNA]</scope>
</reference>